<evidence type="ECO:0008006" key="4">
    <source>
        <dbReference type="Google" id="ProtNLM"/>
    </source>
</evidence>
<reference evidence="3" key="1">
    <citation type="journal article" date="2014" name="Proc. Natl. Acad. Sci. U.S.A.">
        <title>Extensive sampling of basidiomycete genomes demonstrates inadequacy of the white-rot/brown-rot paradigm for wood decay fungi.</title>
        <authorList>
            <person name="Riley R."/>
            <person name="Salamov A.A."/>
            <person name="Brown D.W."/>
            <person name="Nagy L.G."/>
            <person name="Floudas D."/>
            <person name="Held B.W."/>
            <person name="Levasseur A."/>
            <person name="Lombard V."/>
            <person name="Morin E."/>
            <person name="Otillar R."/>
            <person name="Lindquist E.A."/>
            <person name="Sun H."/>
            <person name="LaButti K.M."/>
            <person name="Schmutz J."/>
            <person name="Jabbour D."/>
            <person name="Luo H."/>
            <person name="Baker S.E."/>
            <person name="Pisabarro A.G."/>
            <person name="Walton J.D."/>
            <person name="Blanchette R.A."/>
            <person name="Henrissat B."/>
            <person name="Martin F."/>
            <person name="Cullen D."/>
            <person name="Hibbett D.S."/>
            <person name="Grigoriev I.V."/>
        </authorList>
    </citation>
    <scope>NUCLEOTIDE SEQUENCE [LARGE SCALE GENOMIC DNA]</scope>
    <source>
        <strain evidence="3">MUCL 33604</strain>
    </source>
</reference>
<feature type="compositionally biased region" description="Basic and acidic residues" evidence="1">
    <location>
        <begin position="316"/>
        <end position="330"/>
    </location>
</feature>
<feature type="compositionally biased region" description="Basic and acidic residues" evidence="1">
    <location>
        <begin position="278"/>
        <end position="298"/>
    </location>
</feature>
<sequence length="719" mass="77453">MDQVSLEDQDESVRIAVRALGDMRNGSQAAPRRPPPSFQNTSFQPTPALSIASTSPSPSLASPSLSDVSTSLNAPLDVGADVDVNSPDFIKRMSHLPIVNTAMRAYEQSKASSRVVKYGAEMMESSVKSISRPVIDRLPVNQLDEFACRQLDRLGRYAPSPAPSPVPSTSNYADQTIRKRRYSSSPSRSMSVDPSDRSLPPSLSSSSSSSSTFPSASTSSLPSSPPYSADGYRGRYPHRSPKQKERDLGMDGERDHSMGRSLTPASSRSPSVSVAYTDDDRRPQTPTPHDRERDRMMDWDGGTGKYLDDQNQQNAHEGKGKSREDEREGEQAETQVVPRSRWQAMLLEAGGLGAAVSEESMRRLRYCLQWLQYATAHIDAQILVLRDFIASLQPLPSSRSHAPMGDGNEVVVSSAHMRTLNDVKKDVVHTIRQVVDVVSKYAGSALPEPARTRVRGFILHLPQRWATAANRARHETPSTVNVPLPSTSRGSGSGRERERGAKPYSRETSRPASPVLGSPRVGRHHGVGVGHRREGSAEVVGNGIGQGGATAGTATAAAQRILTLATESLDMMRGVTGVVKDSLDRADAWVERLRVVGIQRVGQNDVDPTLPPGQGSMSGSQVHSPSEETSPSSSASNREPKENMRFLASLHPPTTLPPISTLMGNGNGSEGVPSPICSTVGELKALSLGVGSERGGKRRRVGGGEEGERERGEEMVVDS</sequence>
<dbReference type="EMBL" id="KL197765">
    <property type="protein sequence ID" value="KDQ50152.1"/>
    <property type="molecule type" value="Genomic_DNA"/>
</dbReference>
<organism evidence="2 3">
    <name type="scientific">Jaapia argillacea MUCL 33604</name>
    <dbReference type="NCBI Taxonomy" id="933084"/>
    <lineage>
        <taxon>Eukaryota</taxon>
        <taxon>Fungi</taxon>
        <taxon>Dikarya</taxon>
        <taxon>Basidiomycota</taxon>
        <taxon>Agaricomycotina</taxon>
        <taxon>Agaricomycetes</taxon>
        <taxon>Agaricomycetidae</taxon>
        <taxon>Jaapiales</taxon>
        <taxon>Jaapiaceae</taxon>
        <taxon>Jaapia</taxon>
    </lineage>
</organism>
<feature type="compositionally biased region" description="Low complexity" evidence="1">
    <location>
        <begin position="45"/>
        <end position="68"/>
    </location>
</feature>
<feature type="region of interest" description="Disordered" evidence="1">
    <location>
        <begin position="603"/>
        <end position="640"/>
    </location>
</feature>
<evidence type="ECO:0000256" key="1">
    <source>
        <dbReference type="SAM" id="MobiDB-lite"/>
    </source>
</evidence>
<dbReference type="Pfam" id="PF08618">
    <property type="entry name" value="Opi1"/>
    <property type="match status" value="1"/>
</dbReference>
<dbReference type="GO" id="GO:0005783">
    <property type="term" value="C:endoplasmic reticulum"/>
    <property type="evidence" value="ECO:0007669"/>
    <property type="project" value="TreeGrafter"/>
</dbReference>
<feature type="compositionally biased region" description="Basic and acidic residues" evidence="1">
    <location>
        <begin position="242"/>
        <end position="258"/>
    </location>
</feature>
<feature type="region of interest" description="Disordered" evidence="1">
    <location>
        <begin position="689"/>
        <end position="719"/>
    </location>
</feature>
<feature type="region of interest" description="Disordered" evidence="1">
    <location>
        <begin position="469"/>
        <end position="542"/>
    </location>
</feature>
<feature type="compositionally biased region" description="Low complexity" evidence="1">
    <location>
        <begin position="260"/>
        <end position="276"/>
    </location>
</feature>
<dbReference type="GO" id="GO:0003714">
    <property type="term" value="F:transcription corepressor activity"/>
    <property type="evidence" value="ECO:0007669"/>
    <property type="project" value="InterPro"/>
</dbReference>
<proteinExistence type="predicted"/>
<dbReference type="PANTHER" id="PTHR38406">
    <property type="entry name" value="TRANSCRIPTIONAL REPRESSOR OPI1"/>
    <property type="match status" value="1"/>
</dbReference>
<dbReference type="AlphaFoldDB" id="A0A067PGJ7"/>
<feature type="region of interest" description="Disordered" evidence="1">
    <location>
        <begin position="156"/>
        <end position="337"/>
    </location>
</feature>
<dbReference type="GO" id="GO:0006357">
    <property type="term" value="P:regulation of transcription by RNA polymerase II"/>
    <property type="evidence" value="ECO:0007669"/>
    <property type="project" value="TreeGrafter"/>
</dbReference>
<feature type="compositionally biased region" description="Low complexity" evidence="1">
    <location>
        <begin position="627"/>
        <end position="637"/>
    </location>
</feature>
<dbReference type="STRING" id="933084.A0A067PGJ7"/>
<dbReference type="GO" id="GO:0008654">
    <property type="term" value="P:phospholipid biosynthetic process"/>
    <property type="evidence" value="ECO:0007669"/>
    <property type="project" value="TreeGrafter"/>
</dbReference>
<dbReference type="GO" id="GO:0005634">
    <property type="term" value="C:nucleus"/>
    <property type="evidence" value="ECO:0007669"/>
    <property type="project" value="TreeGrafter"/>
</dbReference>
<dbReference type="PANTHER" id="PTHR38406:SF1">
    <property type="entry name" value="TRANSCRIPTIONAL REPRESSOR OPI1"/>
    <property type="match status" value="1"/>
</dbReference>
<dbReference type="GO" id="GO:0030968">
    <property type="term" value="P:endoplasmic reticulum unfolded protein response"/>
    <property type="evidence" value="ECO:0007669"/>
    <property type="project" value="TreeGrafter"/>
</dbReference>
<feature type="compositionally biased region" description="Basic and acidic residues" evidence="1">
    <location>
        <begin position="494"/>
        <end position="509"/>
    </location>
</feature>
<dbReference type="HOGENOM" id="CLU_021914_0_0_1"/>
<evidence type="ECO:0000313" key="3">
    <source>
        <dbReference type="Proteomes" id="UP000027265"/>
    </source>
</evidence>
<dbReference type="Proteomes" id="UP000027265">
    <property type="component" value="Unassembled WGS sequence"/>
</dbReference>
<name>A0A067PGJ7_9AGAM</name>
<dbReference type="InParanoid" id="A0A067PGJ7"/>
<dbReference type="OrthoDB" id="2441642at2759"/>
<keyword evidence="3" id="KW-1185">Reference proteome</keyword>
<feature type="compositionally biased region" description="Basic and acidic residues" evidence="1">
    <location>
        <begin position="702"/>
        <end position="719"/>
    </location>
</feature>
<evidence type="ECO:0000313" key="2">
    <source>
        <dbReference type="EMBL" id="KDQ50152.1"/>
    </source>
</evidence>
<feature type="compositionally biased region" description="Low complexity" evidence="1">
    <location>
        <begin position="183"/>
        <end position="228"/>
    </location>
</feature>
<feature type="region of interest" description="Disordered" evidence="1">
    <location>
        <begin position="18"/>
        <end position="68"/>
    </location>
</feature>
<gene>
    <name evidence="2" type="ORF">JAAARDRAFT_74366</name>
</gene>
<dbReference type="InterPro" id="IPR013927">
    <property type="entry name" value="TF_Opi1_Ccg-8"/>
</dbReference>
<protein>
    <recommendedName>
        <fullName evidence="4">Opi1-domain-containing protein</fullName>
    </recommendedName>
</protein>
<accession>A0A067PGJ7</accession>